<evidence type="ECO:0000313" key="2">
    <source>
        <dbReference type="EMBL" id="CAE7034840.1"/>
    </source>
</evidence>
<keyword evidence="3" id="KW-1185">Reference proteome</keyword>
<organism evidence="2 3">
    <name type="scientific">Symbiodinium natans</name>
    <dbReference type="NCBI Taxonomy" id="878477"/>
    <lineage>
        <taxon>Eukaryota</taxon>
        <taxon>Sar</taxon>
        <taxon>Alveolata</taxon>
        <taxon>Dinophyceae</taxon>
        <taxon>Suessiales</taxon>
        <taxon>Symbiodiniaceae</taxon>
        <taxon>Symbiodinium</taxon>
    </lineage>
</organism>
<dbReference type="EMBL" id="CAJNDS010000258">
    <property type="protein sequence ID" value="CAE7034840.1"/>
    <property type="molecule type" value="Genomic_DNA"/>
</dbReference>
<evidence type="ECO:0000256" key="1">
    <source>
        <dbReference type="SAM" id="Phobius"/>
    </source>
</evidence>
<name>A0A812IGH9_9DINO</name>
<dbReference type="AlphaFoldDB" id="A0A812IGH9"/>
<reference evidence="2" key="1">
    <citation type="submission" date="2021-02" db="EMBL/GenBank/DDBJ databases">
        <authorList>
            <person name="Dougan E. K."/>
            <person name="Rhodes N."/>
            <person name="Thang M."/>
            <person name="Chan C."/>
        </authorList>
    </citation>
    <scope>NUCLEOTIDE SEQUENCE</scope>
</reference>
<sequence>MLLDVARMLAASVGFCISSSRELEALVQSKAPSAEVARKLRKLAERDAQRLQAFTDAARAPTGPWWLLANLGMSAGLLLLSPLPFGKGLVLFLVFLNALTVICKTYGSTYRNLSWTSLGVYLTTQIQLALGAFCCCFPLLLMNFPFWLLIGVLVKALANAAKAASFFQAAVQPLPVAALDFLSTAAAFSWFLWKTALLTEVLVNHAYYREALAKRRAADVAAPSLAFHVVDSFYGFSYSIVGFWLGNAALRGCAQARHSEKR</sequence>
<protein>
    <submittedName>
        <fullName evidence="2">Uncharacterized protein</fullName>
    </submittedName>
</protein>
<feature type="transmembrane region" description="Helical" evidence="1">
    <location>
        <begin position="65"/>
        <end position="83"/>
    </location>
</feature>
<keyword evidence="1" id="KW-0812">Transmembrane</keyword>
<keyword evidence="1" id="KW-1133">Transmembrane helix</keyword>
<evidence type="ECO:0000313" key="3">
    <source>
        <dbReference type="Proteomes" id="UP000604046"/>
    </source>
</evidence>
<accession>A0A812IGH9</accession>
<dbReference type="Proteomes" id="UP000604046">
    <property type="component" value="Unassembled WGS sequence"/>
</dbReference>
<feature type="transmembrane region" description="Helical" evidence="1">
    <location>
        <begin position="118"/>
        <end position="140"/>
    </location>
</feature>
<comment type="caution">
    <text evidence="2">The sequence shown here is derived from an EMBL/GenBank/DDBJ whole genome shotgun (WGS) entry which is preliminary data.</text>
</comment>
<proteinExistence type="predicted"/>
<feature type="transmembrane region" description="Helical" evidence="1">
    <location>
        <begin position="89"/>
        <end position="106"/>
    </location>
</feature>
<feature type="transmembrane region" description="Helical" evidence="1">
    <location>
        <begin position="174"/>
        <end position="193"/>
    </location>
</feature>
<dbReference type="OrthoDB" id="10307729at2759"/>
<gene>
    <name evidence="2" type="ORF">SNAT2548_LOCUS4194</name>
</gene>
<keyword evidence="1" id="KW-0472">Membrane</keyword>